<dbReference type="OrthoDB" id="2988756at2759"/>
<dbReference type="GO" id="GO:0016020">
    <property type="term" value="C:membrane"/>
    <property type="evidence" value="ECO:0007669"/>
    <property type="project" value="UniProtKB-SubCell"/>
</dbReference>
<feature type="transmembrane region" description="Helical" evidence="7">
    <location>
        <begin position="171"/>
        <end position="192"/>
    </location>
</feature>
<dbReference type="PANTHER" id="PTHR33048">
    <property type="entry name" value="PTH11-LIKE INTEGRAL MEMBRANE PROTEIN (AFU_ORTHOLOGUE AFUA_5G11245)"/>
    <property type="match status" value="1"/>
</dbReference>
<evidence type="ECO:0000256" key="3">
    <source>
        <dbReference type="ARBA" id="ARBA00022989"/>
    </source>
</evidence>
<evidence type="ECO:0000259" key="8">
    <source>
        <dbReference type="Pfam" id="PF20684"/>
    </source>
</evidence>
<feature type="transmembrane region" description="Helical" evidence="7">
    <location>
        <begin position="77"/>
        <end position="99"/>
    </location>
</feature>
<dbReference type="Pfam" id="PF20684">
    <property type="entry name" value="Fung_rhodopsin"/>
    <property type="match status" value="1"/>
</dbReference>
<reference evidence="9" key="1">
    <citation type="journal article" date="2021" name="Nat. Commun.">
        <title>Genetic determinants of endophytism in the Arabidopsis root mycobiome.</title>
        <authorList>
            <person name="Mesny F."/>
            <person name="Miyauchi S."/>
            <person name="Thiergart T."/>
            <person name="Pickel B."/>
            <person name="Atanasova L."/>
            <person name="Karlsson M."/>
            <person name="Huettel B."/>
            <person name="Barry K.W."/>
            <person name="Haridas S."/>
            <person name="Chen C."/>
            <person name="Bauer D."/>
            <person name="Andreopoulos W."/>
            <person name="Pangilinan J."/>
            <person name="LaButti K."/>
            <person name="Riley R."/>
            <person name="Lipzen A."/>
            <person name="Clum A."/>
            <person name="Drula E."/>
            <person name="Henrissat B."/>
            <person name="Kohler A."/>
            <person name="Grigoriev I.V."/>
            <person name="Martin F.M."/>
            <person name="Hacquard S."/>
        </authorList>
    </citation>
    <scope>NUCLEOTIDE SEQUENCE</scope>
    <source>
        <strain evidence="9">MPI-CAGE-AT-0016</strain>
    </source>
</reference>
<dbReference type="EMBL" id="JAGPXD010000002">
    <property type="protein sequence ID" value="KAH7368399.1"/>
    <property type="molecule type" value="Genomic_DNA"/>
</dbReference>
<feature type="region of interest" description="Disordered" evidence="6">
    <location>
        <begin position="384"/>
        <end position="404"/>
    </location>
</feature>
<dbReference type="InterPro" id="IPR049326">
    <property type="entry name" value="Rhodopsin_dom_fungi"/>
</dbReference>
<sequence length="404" mass="44755">MRLVAIPANLFNLQRHAPLTELASVDHPNTTATEPMDPSLADDFTLEAFTLMGIGTLIVVLRVCLRARQVGIRHLQADDYFMLGALIFYVAGTATVYIAGVKLKGLDNSSMTNVQRASLDPISEEYRLRVAGSKIQVAGWCGYTTILWLVKASLCSFYLRLTASLEGFETWIKVGFVLLAVTYITVICAILFSCRPMSRFWQIYPDPGTACQPAYSRVYLFMILSLNLSTDLYLILIPMPVLWRARLPLGKKLGLTVLFSGALFVMTAGALRCILTLKNPVRGPALGAAWALREGFVAIVTSNLPMIWVGLRQEIGPTLKSQPGSGHQGSDNIIMLTHRKERFWRRIPWKKAGVRTADDLPDLYLTPQKSRRFEEIDVSMGNVVPPSSLREDSTSLQGDARVGS</sequence>
<dbReference type="InterPro" id="IPR052337">
    <property type="entry name" value="SAT4-like"/>
</dbReference>
<evidence type="ECO:0000256" key="2">
    <source>
        <dbReference type="ARBA" id="ARBA00022692"/>
    </source>
</evidence>
<keyword evidence="10" id="KW-1185">Reference proteome</keyword>
<evidence type="ECO:0000256" key="6">
    <source>
        <dbReference type="SAM" id="MobiDB-lite"/>
    </source>
</evidence>
<comment type="subcellular location">
    <subcellularLocation>
        <location evidence="1">Membrane</location>
        <topology evidence="1">Multi-pass membrane protein</topology>
    </subcellularLocation>
</comment>
<evidence type="ECO:0000313" key="10">
    <source>
        <dbReference type="Proteomes" id="UP000813385"/>
    </source>
</evidence>
<evidence type="ECO:0000313" key="9">
    <source>
        <dbReference type="EMBL" id="KAH7368399.1"/>
    </source>
</evidence>
<name>A0A8K0X7A3_9PEZI</name>
<keyword evidence="4 7" id="KW-0472">Membrane</keyword>
<evidence type="ECO:0000256" key="4">
    <source>
        <dbReference type="ARBA" id="ARBA00023136"/>
    </source>
</evidence>
<accession>A0A8K0X7A3</accession>
<keyword evidence="3 7" id="KW-1133">Transmembrane helix</keyword>
<feature type="transmembrane region" description="Helical" evidence="7">
    <location>
        <begin position="218"/>
        <end position="243"/>
    </location>
</feature>
<feature type="transmembrane region" description="Helical" evidence="7">
    <location>
        <begin position="44"/>
        <end position="65"/>
    </location>
</feature>
<gene>
    <name evidence="9" type="ORF">B0T11DRAFT_316586</name>
</gene>
<comment type="caution">
    <text evidence="9">The sequence shown here is derived from an EMBL/GenBank/DDBJ whole genome shotgun (WGS) entry which is preliminary data.</text>
</comment>
<feature type="transmembrane region" description="Helical" evidence="7">
    <location>
        <begin position="255"/>
        <end position="277"/>
    </location>
</feature>
<comment type="similarity">
    <text evidence="5">Belongs to the SAT4 family.</text>
</comment>
<evidence type="ECO:0000256" key="5">
    <source>
        <dbReference type="ARBA" id="ARBA00038359"/>
    </source>
</evidence>
<dbReference type="Proteomes" id="UP000813385">
    <property type="component" value="Unassembled WGS sequence"/>
</dbReference>
<organism evidence="9 10">
    <name type="scientific">Plectosphaerella cucumerina</name>
    <dbReference type="NCBI Taxonomy" id="40658"/>
    <lineage>
        <taxon>Eukaryota</taxon>
        <taxon>Fungi</taxon>
        <taxon>Dikarya</taxon>
        <taxon>Ascomycota</taxon>
        <taxon>Pezizomycotina</taxon>
        <taxon>Sordariomycetes</taxon>
        <taxon>Hypocreomycetidae</taxon>
        <taxon>Glomerellales</taxon>
        <taxon>Plectosphaerellaceae</taxon>
        <taxon>Plectosphaerella</taxon>
    </lineage>
</organism>
<feature type="domain" description="Rhodopsin" evidence="8">
    <location>
        <begin position="65"/>
        <end position="310"/>
    </location>
</feature>
<evidence type="ECO:0000256" key="7">
    <source>
        <dbReference type="SAM" id="Phobius"/>
    </source>
</evidence>
<dbReference type="PANTHER" id="PTHR33048:SF2">
    <property type="entry name" value="SRPK"/>
    <property type="match status" value="1"/>
</dbReference>
<dbReference type="AlphaFoldDB" id="A0A8K0X7A3"/>
<proteinExistence type="inferred from homology"/>
<keyword evidence="2 7" id="KW-0812">Transmembrane</keyword>
<evidence type="ECO:0000256" key="1">
    <source>
        <dbReference type="ARBA" id="ARBA00004141"/>
    </source>
</evidence>
<protein>
    <recommendedName>
        <fullName evidence="8">Rhodopsin domain-containing protein</fullName>
    </recommendedName>
</protein>